<dbReference type="Proteomes" id="UP000321189">
    <property type="component" value="Unassembled WGS sequence"/>
</dbReference>
<dbReference type="PANTHER" id="PTHR30399:SF1">
    <property type="entry name" value="UTP PYROPHOSPHATASE"/>
    <property type="match status" value="1"/>
</dbReference>
<sequence>MFEYQLKRSARRKTVAIKVSQKLVTVYAPTHVPKLQIEQWLFSKNEWVTAQLHKQLNAIDTQQHPFKNQQIMVFAKPYTITFAKGTRSHVQQSDSVFTIYTSNRVKKQPEKRKQLLCLALEETLTNYIEMRLAYYCQQMSEALPTKLTIGSYKRKWGSCNSRRELTFSLNLVGAPHHIIDYVIVHELAHLKYLNHSSAFWKHVANFYPDYKSASAWLKNHGATLQWVFDN</sequence>
<reference evidence="2 3" key="1">
    <citation type="submission" date="2019-07" db="EMBL/GenBank/DDBJ databases">
        <title>Whole genome shotgun sequence of Pseudoalteromonas atlantica NBRC 103033.</title>
        <authorList>
            <person name="Hosoyama A."/>
            <person name="Uohara A."/>
            <person name="Ohji S."/>
            <person name="Ichikawa N."/>
        </authorList>
    </citation>
    <scope>NUCLEOTIDE SEQUENCE [LARGE SCALE GENOMIC DNA]</scope>
    <source>
        <strain evidence="2 3">NBRC 103033</strain>
    </source>
</reference>
<organism evidence="2 3">
    <name type="scientific">Pseudoalteromonas atlantica</name>
    <name type="common">Alteromonas atlantica</name>
    <dbReference type="NCBI Taxonomy" id="288"/>
    <lineage>
        <taxon>Bacteria</taxon>
        <taxon>Pseudomonadati</taxon>
        <taxon>Pseudomonadota</taxon>
        <taxon>Gammaproteobacteria</taxon>
        <taxon>Alteromonadales</taxon>
        <taxon>Pseudoalteromonadaceae</taxon>
        <taxon>Pseudoalteromonas</taxon>
    </lineage>
</organism>
<dbReference type="PANTHER" id="PTHR30399">
    <property type="entry name" value="UNCHARACTERIZED PROTEIN YGJP"/>
    <property type="match status" value="1"/>
</dbReference>
<evidence type="ECO:0000259" key="1">
    <source>
        <dbReference type="Pfam" id="PF01863"/>
    </source>
</evidence>
<dbReference type="Pfam" id="PF01863">
    <property type="entry name" value="YgjP-like"/>
    <property type="match status" value="1"/>
</dbReference>
<dbReference type="CDD" id="cd07344">
    <property type="entry name" value="M48_yhfN_like"/>
    <property type="match status" value="1"/>
</dbReference>
<accession>A0ABQ0UHD8</accession>
<feature type="domain" description="YgjP-like metallopeptidase" evidence="1">
    <location>
        <begin position="13"/>
        <end position="220"/>
    </location>
</feature>
<protein>
    <recommendedName>
        <fullName evidence="1">YgjP-like metallopeptidase domain-containing protein</fullName>
    </recommendedName>
</protein>
<keyword evidence="3" id="KW-1185">Reference proteome</keyword>
<evidence type="ECO:0000313" key="2">
    <source>
        <dbReference type="EMBL" id="GEK77868.1"/>
    </source>
</evidence>
<evidence type="ECO:0000313" key="3">
    <source>
        <dbReference type="Proteomes" id="UP000321189"/>
    </source>
</evidence>
<dbReference type="EMBL" id="BJUT01000047">
    <property type="protein sequence ID" value="GEK77868.1"/>
    <property type="molecule type" value="Genomic_DNA"/>
</dbReference>
<dbReference type="InterPro" id="IPR002725">
    <property type="entry name" value="YgjP-like_metallopeptidase"/>
</dbReference>
<comment type="caution">
    <text evidence="2">The sequence shown here is derived from an EMBL/GenBank/DDBJ whole genome shotgun (WGS) entry which is preliminary data.</text>
</comment>
<dbReference type="Gene3D" id="3.30.2010.10">
    <property type="entry name" value="Metalloproteases ('zincins'), catalytic domain"/>
    <property type="match status" value="1"/>
</dbReference>
<name>A0ABQ0UHD8_PSEAF</name>
<proteinExistence type="predicted"/>
<gene>
    <name evidence="2" type="ORF">PAT01_31720</name>
</gene>
<dbReference type="InterPro" id="IPR053136">
    <property type="entry name" value="UTP_pyrophosphatase-like"/>
</dbReference>